<dbReference type="InterPro" id="IPR022742">
    <property type="entry name" value="Hydrolase_4"/>
</dbReference>
<dbReference type="PANTHER" id="PTHR22946:SF9">
    <property type="entry name" value="POLYKETIDE TRANSFERASE AF380"/>
    <property type="match status" value="1"/>
</dbReference>
<organism evidence="3 4">
    <name type="scientific">Hydrocarboniphaga daqingensis</name>
    <dbReference type="NCBI Taxonomy" id="490188"/>
    <lineage>
        <taxon>Bacteria</taxon>
        <taxon>Pseudomonadati</taxon>
        <taxon>Pseudomonadota</taxon>
        <taxon>Gammaproteobacteria</taxon>
        <taxon>Nevskiales</taxon>
        <taxon>Nevskiaceae</taxon>
        <taxon>Hydrocarboniphaga</taxon>
    </lineage>
</organism>
<evidence type="ECO:0000313" key="3">
    <source>
        <dbReference type="EMBL" id="SHG98604.1"/>
    </source>
</evidence>
<dbReference type="STRING" id="490188.SAMN04488068_2113"/>
<evidence type="ECO:0000256" key="1">
    <source>
        <dbReference type="ARBA" id="ARBA00022801"/>
    </source>
</evidence>
<dbReference type="Pfam" id="PF12146">
    <property type="entry name" value="Hydrolase_4"/>
    <property type="match status" value="1"/>
</dbReference>
<keyword evidence="1" id="KW-0378">Hydrolase</keyword>
<reference evidence="3 4" key="1">
    <citation type="submission" date="2016-11" db="EMBL/GenBank/DDBJ databases">
        <authorList>
            <person name="Jaros S."/>
            <person name="Januszkiewicz K."/>
            <person name="Wedrychowicz H."/>
        </authorList>
    </citation>
    <scope>NUCLEOTIDE SEQUENCE [LARGE SCALE GENOMIC DNA]</scope>
    <source>
        <strain evidence="3 4">CGMCC 1.7049</strain>
    </source>
</reference>
<accession>A0A1M5P9V7</accession>
<keyword evidence="4" id="KW-1185">Reference proteome</keyword>
<evidence type="ECO:0000259" key="2">
    <source>
        <dbReference type="Pfam" id="PF12146"/>
    </source>
</evidence>
<dbReference type="Gene3D" id="3.40.50.1820">
    <property type="entry name" value="alpha/beta hydrolase"/>
    <property type="match status" value="1"/>
</dbReference>
<feature type="domain" description="Serine aminopeptidase S33" evidence="2">
    <location>
        <begin position="31"/>
        <end position="146"/>
    </location>
</feature>
<dbReference type="GO" id="GO:0052689">
    <property type="term" value="F:carboxylic ester hydrolase activity"/>
    <property type="evidence" value="ECO:0007669"/>
    <property type="project" value="UniProtKB-ARBA"/>
</dbReference>
<dbReference type="InterPro" id="IPR050261">
    <property type="entry name" value="FrsA_esterase"/>
</dbReference>
<dbReference type="PANTHER" id="PTHR22946">
    <property type="entry name" value="DIENELACTONE HYDROLASE DOMAIN-CONTAINING PROTEIN-RELATED"/>
    <property type="match status" value="1"/>
</dbReference>
<sequence>MSEQRTTVRFVSGSDECEAWLYTPAGSAGGAPRPAVVLGHGLGAVKEMGLDAYAERFAAAGYVVLVFDYRHFGNSGGEPRQLLDPDRQLADWAAALAYVRALPGVDADRVAIFGSSFGGGHVITVAARDPRVAAAISQCPFTDGIASAMTLGVPASLRLSVLALRDAAAALLGKPPVLVPLAAAPGGTALMNAADALPGYYALVPKGMHHPSEVPARIGLRIPRMAPGRDAARVRCPILFAVCDQDSVAPAGPTLRYAAKAPRGEVARYPIGHFDIYLGAAFERAIADQLAFLKRHVPV</sequence>
<dbReference type="EMBL" id="FQWZ01000004">
    <property type="protein sequence ID" value="SHG98604.1"/>
    <property type="molecule type" value="Genomic_DNA"/>
</dbReference>
<gene>
    <name evidence="3" type="ORF">SAMN04488068_2113</name>
</gene>
<dbReference type="InterPro" id="IPR029058">
    <property type="entry name" value="AB_hydrolase_fold"/>
</dbReference>
<dbReference type="SUPFAM" id="SSF53474">
    <property type="entry name" value="alpha/beta-Hydrolases"/>
    <property type="match status" value="1"/>
</dbReference>
<name>A0A1M5P9V7_9GAMM</name>
<dbReference type="AlphaFoldDB" id="A0A1M5P9V7"/>
<proteinExistence type="predicted"/>
<dbReference type="Proteomes" id="UP000199758">
    <property type="component" value="Unassembled WGS sequence"/>
</dbReference>
<protein>
    <recommendedName>
        <fullName evidence="2">Serine aminopeptidase S33 domain-containing protein</fullName>
    </recommendedName>
</protein>
<evidence type="ECO:0000313" key="4">
    <source>
        <dbReference type="Proteomes" id="UP000199758"/>
    </source>
</evidence>